<dbReference type="PANTHER" id="PTHR18034:SF3">
    <property type="entry name" value="PRE-MRNA-SPLICING FACTOR CWC22 HOMOLOG"/>
    <property type="match status" value="1"/>
</dbReference>
<dbReference type="Proteomes" id="UP000738325">
    <property type="component" value="Unassembled WGS sequence"/>
</dbReference>
<dbReference type="Pfam" id="PF02854">
    <property type="entry name" value="MIF4G"/>
    <property type="match status" value="1"/>
</dbReference>
<dbReference type="CDD" id="cd00024">
    <property type="entry name" value="CD_CSD"/>
    <property type="match status" value="1"/>
</dbReference>
<feature type="compositionally biased region" description="Polar residues" evidence="6">
    <location>
        <begin position="802"/>
        <end position="812"/>
    </location>
</feature>
<accession>A0A9P6RU58</accession>
<dbReference type="Pfam" id="PF00385">
    <property type="entry name" value="Chromo"/>
    <property type="match status" value="1"/>
</dbReference>
<feature type="compositionally biased region" description="Basic and acidic residues" evidence="6">
    <location>
        <begin position="37"/>
        <end position="54"/>
    </location>
</feature>
<feature type="region of interest" description="Disordered" evidence="6">
    <location>
        <begin position="350"/>
        <end position="385"/>
    </location>
</feature>
<evidence type="ECO:0000256" key="2">
    <source>
        <dbReference type="ARBA" id="ARBA00006856"/>
    </source>
</evidence>
<evidence type="ECO:0000259" key="7">
    <source>
        <dbReference type="PROSITE" id="PS50013"/>
    </source>
</evidence>
<dbReference type="Pfam" id="PF02847">
    <property type="entry name" value="MA3"/>
    <property type="match status" value="1"/>
</dbReference>
<dbReference type="Gene3D" id="2.40.50.40">
    <property type="match status" value="2"/>
</dbReference>
<dbReference type="GO" id="GO:0003723">
    <property type="term" value="F:RNA binding"/>
    <property type="evidence" value="ECO:0007669"/>
    <property type="project" value="InterPro"/>
</dbReference>
<dbReference type="SMART" id="SM00543">
    <property type="entry name" value="MIF4G"/>
    <property type="match status" value="1"/>
</dbReference>
<dbReference type="InterPro" id="IPR008251">
    <property type="entry name" value="Chromo_shadow_dom"/>
</dbReference>
<evidence type="ECO:0000256" key="3">
    <source>
        <dbReference type="ARBA" id="ARBA00022664"/>
    </source>
</evidence>
<evidence type="ECO:0000259" key="8">
    <source>
        <dbReference type="PROSITE" id="PS51366"/>
    </source>
</evidence>
<feature type="domain" description="Chromo" evidence="7">
    <location>
        <begin position="691"/>
        <end position="749"/>
    </location>
</feature>
<evidence type="ECO:0000313" key="10">
    <source>
        <dbReference type="Proteomes" id="UP000738325"/>
    </source>
</evidence>
<dbReference type="InterPro" id="IPR003891">
    <property type="entry name" value="Initiation_fac_eIF4g_MI"/>
</dbReference>
<dbReference type="FunFam" id="1.25.40.180:FF:000004">
    <property type="entry name" value="pre-mRNA-splicing factor CWC22 homolog"/>
    <property type="match status" value="1"/>
</dbReference>
<comment type="subcellular location">
    <subcellularLocation>
        <location evidence="1">Nucleus</location>
    </subcellularLocation>
</comment>
<dbReference type="InterPro" id="IPR023780">
    <property type="entry name" value="Chromo_domain"/>
</dbReference>
<dbReference type="InterPro" id="IPR016197">
    <property type="entry name" value="Chromo-like_dom_sf"/>
</dbReference>
<keyword evidence="5" id="KW-0539">Nucleus</keyword>
<dbReference type="SMART" id="SM00300">
    <property type="entry name" value="ChSh"/>
    <property type="match status" value="1"/>
</dbReference>
<keyword evidence="4" id="KW-0508">mRNA splicing</keyword>
<feature type="compositionally biased region" description="Acidic residues" evidence="6">
    <location>
        <begin position="881"/>
        <end position="893"/>
    </location>
</feature>
<dbReference type="SMART" id="SM00298">
    <property type="entry name" value="CHROMO"/>
    <property type="match status" value="1"/>
</dbReference>
<proteinExistence type="inferred from homology"/>
<dbReference type="PROSITE" id="PS51366">
    <property type="entry name" value="MI"/>
    <property type="match status" value="1"/>
</dbReference>
<dbReference type="EMBL" id="JAAAIP010000009">
    <property type="protein sequence ID" value="KAG0329921.1"/>
    <property type="molecule type" value="Genomic_DNA"/>
</dbReference>
<feature type="compositionally biased region" description="Basic and acidic residues" evidence="6">
    <location>
        <begin position="13"/>
        <end position="26"/>
    </location>
</feature>
<dbReference type="InterPro" id="IPR000953">
    <property type="entry name" value="Chromo/chromo_shadow_dom"/>
</dbReference>
<dbReference type="GO" id="GO:0000398">
    <property type="term" value="P:mRNA splicing, via spliceosome"/>
    <property type="evidence" value="ECO:0007669"/>
    <property type="project" value="TreeGrafter"/>
</dbReference>
<protein>
    <submittedName>
        <fullName evidence="9">Pre-mRNA-splicing factor cwc22</fullName>
    </submittedName>
</protein>
<evidence type="ECO:0000256" key="4">
    <source>
        <dbReference type="ARBA" id="ARBA00023187"/>
    </source>
</evidence>
<dbReference type="InterPro" id="IPR016024">
    <property type="entry name" value="ARM-type_fold"/>
</dbReference>
<feature type="compositionally biased region" description="Low complexity" evidence="6">
    <location>
        <begin position="778"/>
        <end position="789"/>
    </location>
</feature>
<dbReference type="SUPFAM" id="SSF54160">
    <property type="entry name" value="Chromo domain-like"/>
    <property type="match status" value="2"/>
</dbReference>
<feature type="compositionally biased region" description="Basic and acidic residues" evidence="6">
    <location>
        <begin position="865"/>
        <end position="880"/>
    </location>
</feature>
<comment type="caution">
    <text evidence="9">The sequence shown here is derived from an EMBL/GenBank/DDBJ whole genome shotgun (WGS) entry which is preliminary data.</text>
</comment>
<evidence type="ECO:0000313" key="9">
    <source>
        <dbReference type="EMBL" id="KAG0329921.1"/>
    </source>
</evidence>
<organism evidence="9 10">
    <name type="scientific">Dissophora globulifera</name>
    <dbReference type="NCBI Taxonomy" id="979702"/>
    <lineage>
        <taxon>Eukaryota</taxon>
        <taxon>Fungi</taxon>
        <taxon>Fungi incertae sedis</taxon>
        <taxon>Mucoromycota</taxon>
        <taxon>Mortierellomycotina</taxon>
        <taxon>Mortierellomycetes</taxon>
        <taxon>Mortierellales</taxon>
        <taxon>Mortierellaceae</taxon>
        <taxon>Dissophora</taxon>
    </lineage>
</organism>
<keyword evidence="3" id="KW-0507">mRNA processing</keyword>
<feature type="compositionally biased region" description="Acidic residues" evidence="6">
    <location>
        <begin position="353"/>
        <end position="376"/>
    </location>
</feature>
<dbReference type="SMART" id="SM00544">
    <property type="entry name" value="MA3"/>
    <property type="match status" value="1"/>
</dbReference>
<dbReference type="Gene3D" id="1.25.40.180">
    <property type="match status" value="1"/>
</dbReference>
<feature type="domain" description="MI" evidence="8">
    <location>
        <begin position="396"/>
        <end position="512"/>
    </location>
</feature>
<feature type="compositionally biased region" description="Basic and acidic residues" evidence="6">
    <location>
        <begin position="745"/>
        <end position="758"/>
    </location>
</feature>
<dbReference type="OrthoDB" id="1924287at2759"/>
<evidence type="ECO:0000256" key="5">
    <source>
        <dbReference type="ARBA" id="ARBA00023242"/>
    </source>
</evidence>
<feature type="compositionally biased region" description="Acidic residues" evidence="6">
    <location>
        <begin position="602"/>
        <end position="614"/>
    </location>
</feature>
<comment type="similarity">
    <text evidence="2">Belongs to the CWC22 family.</text>
</comment>
<evidence type="ECO:0000256" key="6">
    <source>
        <dbReference type="SAM" id="MobiDB-lite"/>
    </source>
</evidence>
<reference evidence="9" key="1">
    <citation type="journal article" date="2020" name="Fungal Divers.">
        <title>Resolving the Mortierellaceae phylogeny through synthesis of multi-gene phylogenetics and phylogenomics.</title>
        <authorList>
            <person name="Vandepol N."/>
            <person name="Liber J."/>
            <person name="Desiro A."/>
            <person name="Na H."/>
            <person name="Kennedy M."/>
            <person name="Barry K."/>
            <person name="Grigoriev I.V."/>
            <person name="Miller A.N."/>
            <person name="O'Donnell K."/>
            <person name="Stajich J.E."/>
            <person name="Bonito G."/>
        </authorList>
    </citation>
    <scope>NUCLEOTIDE SEQUENCE</scope>
    <source>
        <strain evidence="9">REB-010B</strain>
    </source>
</reference>
<sequence>MEAQSDIVMSTAEAERTRDRSKERSGRSAPQPLFDFNPRRRAERERQMLEREPVATRPAQDPATELKTMMTTTRTGGAYIPPGRLRLMQQQITDKSSAEYQRIAWEALKKSINGLINKVTAANIKALLPELFGENLVRGRGLFCKSIMKAQAASMPFTPVYAAVVAVINTKLPQIGELLISRLIVQFRKAYKRNDKTTCLATTTFIAHLTNQWVAHDVLALKILFLLLGQPTEDSIEIAVGFMKEVGAFLAQEASMANEGVFERLRNILHEGKIEMRTKYMIEVLFQIRRDKYKDNPPIATELDLVDDDEQITHTLELDADDLEVMDGLNVFKFDPEYLANEEKYSEIKAEILGEEDSDESGSDEEDDDEEEEEESREALQQKMEIQDRTNTNLVNLRKTIYLTIKSSLNFEECVHKLLQIQLEEGQNIELCNMLIECCSQERTYEKFFGLVGERFSKINREWAEAFQECFVTNYETIHRLETNPLRNVAKYFGHLMSTDGLSWSVLSAIHLNEEETTSSSRIFIKILFQDLVESLGLKKLDERVKDSRFGMWFAGLFPKDNPKNTRFAINFFTSIGLGALTTDLREHLKNAPKTIMAQDQDSSESDSDSDSDSDSSSSDSGSNSDSDSDASSASGSASDSDSGSDRRRPSRYTIMATKKAQKDDDRNKSNNPAEEEIDELMDDEEDGDVYDVERVVGHKRERGTLWYHIKWEGYDDSENTWQKSDEIFGLDVVEEYWARYEASGGKRSDLKGSEPKRQVAKRSPAYSKWGQTTTPDNSNANASSISSSTKKPVKASDSKRQTLSKSLSSPVSKRKEHDTDVSVKRARLSSKLDVNTTASLRRAGLGNSSSAGTTKTSKGAFNRDTLDNRKGDRSEKVYGEFDDDLDNEDAQDYVDALDHEDDQDDISTGNNATASKSGIQSIDDDDDSDDRSGKKQWKPPSSWKSWEEHVESVNSVERGKGGMIVHLAWKNGEDTTHDLEEIHKRCPQTLIRFYETHLKFVQA</sequence>
<feature type="compositionally biased region" description="Basic and acidic residues" evidence="6">
    <location>
        <begin position="814"/>
        <end position="824"/>
    </location>
</feature>
<gene>
    <name evidence="9" type="primary">CWC22</name>
    <name evidence="9" type="ORF">BGZ99_010032</name>
</gene>
<feature type="region of interest" description="Disordered" evidence="6">
    <location>
        <begin position="1"/>
        <end position="61"/>
    </location>
</feature>
<dbReference type="InterPro" id="IPR050781">
    <property type="entry name" value="CWC22_splicing_factor"/>
</dbReference>
<dbReference type="Pfam" id="PF01393">
    <property type="entry name" value="Chromo_shadow"/>
    <property type="match status" value="1"/>
</dbReference>
<feature type="compositionally biased region" description="Low complexity" evidence="6">
    <location>
        <begin position="849"/>
        <end position="861"/>
    </location>
</feature>
<dbReference type="SUPFAM" id="SSF48371">
    <property type="entry name" value="ARM repeat"/>
    <property type="match status" value="1"/>
</dbReference>
<feature type="region of interest" description="Disordered" evidence="6">
    <location>
        <begin position="594"/>
        <end position="689"/>
    </location>
</feature>
<dbReference type="AlphaFoldDB" id="A0A9P6RU58"/>
<dbReference type="PANTHER" id="PTHR18034">
    <property type="entry name" value="CELL CYCLE CONTROL PROTEIN CWF22-RELATED"/>
    <property type="match status" value="1"/>
</dbReference>
<feature type="compositionally biased region" description="Acidic residues" evidence="6">
    <location>
        <begin position="674"/>
        <end position="689"/>
    </location>
</feature>
<evidence type="ECO:0000256" key="1">
    <source>
        <dbReference type="ARBA" id="ARBA00004123"/>
    </source>
</evidence>
<dbReference type="GO" id="GO:0071013">
    <property type="term" value="C:catalytic step 2 spliceosome"/>
    <property type="evidence" value="ECO:0007669"/>
    <property type="project" value="TreeGrafter"/>
</dbReference>
<name>A0A9P6RU58_9FUNG</name>
<dbReference type="InterPro" id="IPR003890">
    <property type="entry name" value="MIF4G-like_typ-3"/>
</dbReference>
<feature type="compositionally biased region" description="Low complexity" evidence="6">
    <location>
        <begin position="615"/>
        <end position="642"/>
    </location>
</feature>
<dbReference type="PROSITE" id="PS50013">
    <property type="entry name" value="CHROMO_2"/>
    <property type="match status" value="1"/>
</dbReference>
<keyword evidence="10" id="KW-1185">Reference proteome</keyword>
<feature type="region of interest" description="Disordered" evidence="6">
    <location>
        <begin position="743"/>
        <end position="949"/>
    </location>
</feature>